<evidence type="ECO:0000313" key="2">
    <source>
        <dbReference type="Proteomes" id="UP000075243"/>
    </source>
</evidence>
<reference evidence="1" key="1">
    <citation type="journal article" date="2012" name="Nat. Biotechnol.">
        <title>Draft genome sequence of pigeonpea (Cajanus cajan), an orphan legume crop of resource-poor farmers.</title>
        <authorList>
            <person name="Varshney R.K."/>
            <person name="Chen W."/>
            <person name="Li Y."/>
            <person name="Bharti A.K."/>
            <person name="Saxena R.K."/>
            <person name="Schlueter J.A."/>
            <person name="Donoghue M.T."/>
            <person name="Azam S."/>
            <person name="Fan G."/>
            <person name="Whaley A.M."/>
            <person name="Farmer A.D."/>
            <person name="Sheridan J."/>
            <person name="Iwata A."/>
            <person name="Tuteja R."/>
            <person name="Penmetsa R.V."/>
            <person name="Wu W."/>
            <person name="Upadhyaya H.D."/>
            <person name="Yang S.P."/>
            <person name="Shah T."/>
            <person name="Saxena K.B."/>
            <person name="Michael T."/>
            <person name="McCombie W.R."/>
            <person name="Yang B."/>
            <person name="Zhang G."/>
            <person name="Yang H."/>
            <person name="Wang J."/>
            <person name="Spillane C."/>
            <person name="Cook D.R."/>
            <person name="May G.D."/>
            <person name="Xu X."/>
            <person name="Jackson S.A."/>
        </authorList>
    </citation>
    <scope>NUCLEOTIDE SEQUENCE [LARGE SCALE GENOMIC DNA]</scope>
</reference>
<dbReference type="AlphaFoldDB" id="A0A151SC34"/>
<dbReference type="Proteomes" id="UP000075243">
    <property type="component" value="Unassembled WGS sequence"/>
</dbReference>
<sequence length="123" mass="14445">NKVLKKALEDEKPNTTNEREWSQIQKKVMSTIWLALTLEIKCNMFKKITSKALWEKLESIYGLENETYDVVIQTFENVIYVPFVTSNIISLGELTSQYYTYVDSKCGCKMYKRRCLLLQGQKK</sequence>
<evidence type="ECO:0008006" key="3">
    <source>
        <dbReference type="Google" id="ProtNLM"/>
    </source>
</evidence>
<protein>
    <recommendedName>
        <fullName evidence="3">Retrovirus-related Pol polyprotein from transposon TNT 1-94</fullName>
    </recommendedName>
</protein>
<gene>
    <name evidence="1" type="ORF">KK1_025823</name>
</gene>
<keyword evidence="2" id="KW-1185">Reference proteome</keyword>
<proteinExistence type="predicted"/>
<evidence type="ECO:0000313" key="1">
    <source>
        <dbReference type="EMBL" id="KYP52346.1"/>
    </source>
</evidence>
<accession>A0A151SC34</accession>
<organism evidence="1 2">
    <name type="scientific">Cajanus cajan</name>
    <name type="common">Pigeon pea</name>
    <name type="synonym">Cajanus indicus</name>
    <dbReference type="NCBI Taxonomy" id="3821"/>
    <lineage>
        <taxon>Eukaryota</taxon>
        <taxon>Viridiplantae</taxon>
        <taxon>Streptophyta</taxon>
        <taxon>Embryophyta</taxon>
        <taxon>Tracheophyta</taxon>
        <taxon>Spermatophyta</taxon>
        <taxon>Magnoliopsida</taxon>
        <taxon>eudicotyledons</taxon>
        <taxon>Gunneridae</taxon>
        <taxon>Pentapetalae</taxon>
        <taxon>rosids</taxon>
        <taxon>fabids</taxon>
        <taxon>Fabales</taxon>
        <taxon>Fabaceae</taxon>
        <taxon>Papilionoideae</taxon>
        <taxon>50 kb inversion clade</taxon>
        <taxon>NPAAA clade</taxon>
        <taxon>indigoferoid/millettioid clade</taxon>
        <taxon>Phaseoleae</taxon>
        <taxon>Cajanus</taxon>
    </lineage>
</organism>
<feature type="non-terminal residue" evidence="1">
    <location>
        <position position="1"/>
    </location>
</feature>
<dbReference type="Gramene" id="C.cajan_25815.t">
    <property type="protein sequence ID" value="C.cajan_25815.t"/>
    <property type="gene ID" value="C.cajan_25815"/>
</dbReference>
<name>A0A151SC34_CAJCA</name>
<dbReference type="EMBL" id="KQ483425">
    <property type="protein sequence ID" value="KYP52346.1"/>
    <property type="molecule type" value="Genomic_DNA"/>
</dbReference>